<dbReference type="InterPro" id="IPR023827">
    <property type="entry name" value="Peptidase_S8_Asp-AS"/>
</dbReference>
<evidence type="ECO:0000256" key="6">
    <source>
        <dbReference type="PROSITE-ProRule" id="PRU01240"/>
    </source>
</evidence>
<keyword evidence="4 6" id="KW-0378">Hydrolase</keyword>
<feature type="signal peptide" evidence="9">
    <location>
        <begin position="1"/>
        <end position="21"/>
    </location>
</feature>
<dbReference type="PANTHER" id="PTHR43806">
    <property type="entry name" value="PEPTIDASE S8"/>
    <property type="match status" value="1"/>
</dbReference>
<dbReference type="InterPro" id="IPR023828">
    <property type="entry name" value="Peptidase_S8_Ser-AS"/>
</dbReference>
<dbReference type="Pfam" id="PF00082">
    <property type="entry name" value="Peptidase_S8"/>
    <property type="match status" value="1"/>
</dbReference>
<evidence type="ECO:0000256" key="2">
    <source>
        <dbReference type="ARBA" id="ARBA00022670"/>
    </source>
</evidence>
<dbReference type="PRINTS" id="PR00723">
    <property type="entry name" value="SUBTILISIN"/>
</dbReference>
<dbReference type="Proteomes" id="UP001382935">
    <property type="component" value="Chromosome"/>
</dbReference>
<evidence type="ECO:0000256" key="5">
    <source>
        <dbReference type="ARBA" id="ARBA00022825"/>
    </source>
</evidence>
<evidence type="ECO:0000256" key="7">
    <source>
        <dbReference type="RuleBase" id="RU003355"/>
    </source>
</evidence>
<dbReference type="CDD" id="cd04848">
    <property type="entry name" value="Peptidases_S8_Autotransporter_serine_protease_like"/>
    <property type="match status" value="1"/>
</dbReference>
<dbReference type="RefSeq" id="WP_338501615.1">
    <property type="nucleotide sequence ID" value="NZ_CP145607.1"/>
</dbReference>
<dbReference type="PROSITE" id="PS00138">
    <property type="entry name" value="SUBTILASE_SER"/>
    <property type="match status" value="1"/>
</dbReference>
<accession>A0ABZ2G034</accession>
<dbReference type="PROSITE" id="PS51892">
    <property type="entry name" value="SUBTILASE"/>
    <property type="match status" value="1"/>
</dbReference>
<feature type="active site" description="Charge relay system" evidence="6">
    <location>
        <position position="315"/>
    </location>
</feature>
<dbReference type="EC" id="3.4.-.-" evidence="11"/>
<evidence type="ECO:0000256" key="8">
    <source>
        <dbReference type="SAM" id="MobiDB-lite"/>
    </source>
</evidence>
<gene>
    <name evidence="11" type="ORF">V6R86_02015</name>
</gene>
<proteinExistence type="inferred from homology"/>
<dbReference type="GO" id="GO:0016787">
    <property type="term" value="F:hydrolase activity"/>
    <property type="evidence" value="ECO:0007669"/>
    <property type="project" value="UniProtKB-KW"/>
</dbReference>
<dbReference type="EMBL" id="CP145607">
    <property type="protein sequence ID" value="WWM69502.1"/>
    <property type="molecule type" value="Genomic_DNA"/>
</dbReference>
<dbReference type="PROSITE" id="PS51257">
    <property type="entry name" value="PROKAR_LIPOPROTEIN"/>
    <property type="match status" value="1"/>
</dbReference>
<dbReference type="InterPro" id="IPR034061">
    <property type="entry name" value="Peptidases_S8_Autotransporter"/>
</dbReference>
<comment type="similarity">
    <text evidence="1 6 7">Belongs to the peptidase S8 family.</text>
</comment>
<dbReference type="Gene3D" id="3.40.50.200">
    <property type="entry name" value="Peptidase S8/S53 domain"/>
    <property type="match status" value="1"/>
</dbReference>
<feature type="active site" description="Charge relay system" evidence="6">
    <location>
        <position position="95"/>
    </location>
</feature>
<reference evidence="11 12" key="1">
    <citation type="submission" date="2024-02" db="EMBL/GenBank/DDBJ databases">
        <title>Full genome sequence of Sphingomonas kaistensis.</title>
        <authorList>
            <person name="Poletto B.L."/>
            <person name="Silva G."/>
            <person name="Galante D."/>
            <person name="Campos K.R."/>
            <person name="Santos M.B.N."/>
            <person name="Sacchi C.T."/>
        </authorList>
    </citation>
    <scope>NUCLEOTIDE SEQUENCE [LARGE SCALE GENOMIC DNA]</scope>
    <source>
        <strain evidence="11 12">MA4R</strain>
    </source>
</reference>
<dbReference type="PROSITE" id="PS00136">
    <property type="entry name" value="SUBTILASE_ASP"/>
    <property type="match status" value="1"/>
</dbReference>
<keyword evidence="3 9" id="KW-0732">Signal</keyword>
<feature type="chain" id="PRO_5045191717" evidence="9">
    <location>
        <begin position="22"/>
        <end position="769"/>
    </location>
</feature>
<dbReference type="PANTHER" id="PTHR43806:SF11">
    <property type="entry name" value="CEREVISIN-RELATED"/>
    <property type="match status" value="1"/>
</dbReference>
<evidence type="ECO:0000259" key="10">
    <source>
        <dbReference type="Pfam" id="PF00082"/>
    </source>
</evidence>
<feature type="compositionally biased region" description="Pro residues" evidence="8">
    <location>
        <begin position="31"/>
        <end position="52"/>
    </location>
</feature>
<evidence type="ECO:0000313" key="12">
    <source>
        <dbReference type="Proteomes" id="UP001382935"/>
    </source>
</evidence>
<keyword evidence="2 6" id="KW-0645">Protease</keyword>
<feature type="region of interest" description="Disordered" evidence="8">
    <location>
        <begin position="23"/>
        <end position="52"/>
    </location>
</feature>
<feature type="domain" description="Peptidase S8/S53" evidence="10">
    <location>
        <begin position="86"/>
        <end position="363"/>
    </location>
</feature>
<evidence type="ECO:0000256" key="9">
    <source>
        <dbReference type="SAM" id="SignalP"/>
    </source>
</evidence>
<organism evidence="11 12">
    <name type="scientific">Sphingomonas kaistensis</name>
    <dbReference type="NCBI Taxonomy" id="298708"/>
    <lineage>
        <taxon>Bacteria</taxon>
        <taxon>Pseudomonadati</taxon>
        <taxon>Pseudomonadota</taxon>
        <taxon>Alphaproteobacteria</taxon>
        <taxon>Sphingomonadales</taxon>
        <taxon>Sphingomonadaceae</taxon>
        <taxon>Sphingomonas</taxon>
    </lineage>
</organism>
<keyword evidence="5 6" id="KW-0720">Serine protease</keyword>
<evidence type="ECO:0000256" key="4">
    <source>
        <dbReference type="ARBA" id="ARBA00022801"/>
    </source>
</evidence>
<dbReference type="InterPro" id="IPR000209">
    <property type="entry name" value="Peptidase_S8/S53_dom"/>
</dbReference>
<protein>
    <submittedName>
        <fullName evidence="11">S8 family peptidase</fullName>
        <ecNumber evidence="11">3.4.-.-</ecNumber>
    </submittedName>
</protein>
<sequence length="769" mass="77970">MAKALLGSAATLALVSLSACGGGGGSVESTPAPPPPTIASPAPTPPPPVVTPPPTPAVNYNTTEYQYSNAAVISGAIAAYDKGATGKGVKAAVIDSGINPNMAELAGRIDPASRDVTSAARPLGDEDGHGSAVAAVIAAAKNDKEIHGVAFDSTIIALRADTAGSCATTGENEGCKFADSSIARGVDAAVAAGARVINLSLGGSSPSTLLLSAMARAVNVGTVIVISAGNDGKDPEKGLNADQFAAAPAARFPTNVIIAGSIGQRDSTGVLVTTDLLSDFSNRAGASASNYLAAFGTGVRTIDHQERTVRYSGTSFSAPTISGAVALLASAFPNLTGAQIVDILFRSADDLGDPGIDAIYGRGRLNIGKAFQPLGTLSLAGSPDPVSTGGSDMPGSAGDAGTYSTGIGAVVLDGYSRAFAVDLARTIRSAPRSAPLHRALSGSYRAGAAGAGPLNVLMTVVERSDGKGFLLTSGGVGPDDLRKARLVAGSAVAKIDRKTAVAFGFAEGAKAMERRLSGVGGGAFLIARDVGGSPGFDAARGTSFALRRDLSTKMGLTLSGETGEVSGERRTLATGAPYRWNAVTLDRSFGRQWVSVGLGRLEENRSLLGGHMDSLLGGGGAGTTFLDLETRRDLGAGWSAGVSARRGWTKFAGGAFTTGAYALDVAGSDLLTDGDRVGLRFSQPLRIDSGGFAMSLPTSYDYASLTPGYSIVRSSMVPRGRELDAELSYGRRWLGNGWVSGNLFTRYQPGHIKAAAPDTGAAIRFSLGF</sequence>
<keyword evidence="12" id="KW-1185">Reference proteome</keyword>
<evidence type="ECO:0000256" key="3">
    <source>
        <dbReference type="ARBA" id="ARBA00022729"/>
    </source>
</evidence>
<dbReference type="InterPro" id="IPR036852">
    <property type="entry name" value="Peptidase_S8/S53_dom_sf"/>
</dbReference>
<name>A0ABZ2G034_9SPHN</name>
<dbReference type="SUPFAM" id="SSF52743">
    <property type="entry name" value="Subtilisin-like"/>
    <property type="match status" value="1"/>
</dbReference>
<evidence type="ECO:0000313" key="11">
    <source>
        <dbReference type="EMBL" id="WWM69502.1"/>
    </source>
</evidence>
<dbReference type="InterPro" id="IPR050131">
    <property type="entry name" value="Peptidase_S8_subtilisin-like"/>
</dbReference>
<feature type="active site" description="Charge relay system" evidence="6">
    <location>
        <position position="129"/>
    </location>
</feature>
<evidence type="ECO:0000256" key="1">
    <source>
        <dbReference type="ARBA" id="ARBA00011073"/>
    </source>
</evidence>
<dbReference type="InterPro" id="IPR015500">
    <property type="entry name" value="Peptidase_S8_subtilisin-rel"/>
</dbReference>